<dbReference type="InterPro" id="IPR036615">
    <property type="entry name" value="Mur_ligase_C_dom_sf"/>
</dbReference>
<comment type="pathway">
    <text evidence="7 8">Cell wall biogenesis; peptidoglycan biosynthesis.</text>
</comment>
<comment type="similarity">
    <text evidence="1 7">Belongs to the MurCDEF family. MurE subfamily.</text>
</comment>
<comment type="catalytic activity">
    <reaction evidence="7">
        <text>UDP-N-acetyl-alpha-D-muramoyl-L-alanyl-D-glutamate + meso-2,6-diaminopimelate + ATP = UDP-N-acetyl-alpha-D-muramoyl-L-alanyl-gamma-D-glutamyl-meso-2,6-diaminopimelate + ADP + phosphate + H(+)</text>
        <dbReference type="Rhea" id="RHEA:23676"/>
        <dbReference type="ChEBI" id="CHEBI:15378"/>
        <dbReference type="ChEBI" id="CHEBI:30616"/>
        <dbReference type="ChEBI" id="CHEBI:43474"/>
        <dbReference type="ChEBI" id="CHEBI:57791"/>
        <dbReference type="ChEBI" id="CHEBI:83900"/>
        <dbReference type="ChEBI" id="CHEBI:83905"/>
        <dbReference type="ChEBI" id="CHEBI:456216"/>
        <dbReference type="EC" id="6.3.2.13"/>
    </reaction>
</comment>
<feature type="binding site" evidence="7">
    <location>
        <position position="462"/>
    </location>
    <ligand>
        <name>meso-2,6-diaminopimelate</name>
        <dbReference type="ChEBI" id="CHEBI:57791"/>
    </ligand>
</feature>
<feature type="modified residue" description="N6-carboxylysine" evidence="7">
    <location>
        <position position="221"/>
    </location>
</feature>
<protein>
    <recommendedName>
        <fullName evidence="7">UDP-N-acetylmuramoyl-L-alanyl-D-glutamate--2,6-diaminopimelate ligase</fullName>
        <ecNumber evidence="7">6.3.2.13</ecNumber>
    </recommendedName>
    <alternativeName>
        <fullName evidence="7">Meso-A2pm-adding enzyme</fullName>
    </alternativeName>
    <alternativeName>
        <fullName evidence="7">Meso-diaminopimelate-adding enzyme</fullName>
    </alternativeName>
    <alternativeName>
        <fullName evidence="7">UDP-MurNAc-L-Ala-D-Glu:meso-diaminopimelate ligase</fullName>
    </alternativeName>
    <alternativeName>
        <fullName evidence="7">UDP-MurNAc-tripeptide synthetase</fullName>
    </alternativeName>
    <alternativeName>
        <fullName evidence="7">UDP-N-acetylmuramyl-tripeptide synthetase</fullName>
    </alternativeName>
</protein>
<keyword evidence="2 7" id="KW-0132">Cell division</keyword>
<comment type="caution">
    <text evidence="7">Lacks conserved residue(s) required for the propagation of feature annotation.</text>
</comment>
<dbReference type="InterPro" id="IPR004101">
    <property type="entry name" value="Mur_ligase_C"/>
</dbReference>
<accession>A0A7D5V923</accession>
<feature type="domain" description="Mur ligase C-terminal" evidence="10">
    <location>
        <begin position="331"/>
        <end position="464"/>
    </location>
</feature>
<name>A0A7D5V923_9NEIS</name>
<dbReference type="EC" id="6.3.2.13" evidence="7"/>
<gene>
    <name evidence="7" type="primary">murE</name>
    <name evidence="12" type="ORF">HZU75_06200</name>
</gene>
<sequence>MKPVSWALPAIDFAAIEALCAQRTLVVDSRKVCAGDVFIAYQGEYVDGRQFIADAIANGAAAVIWEAEDYRWDPAHQVTNIAVPSLRNQVGILLAKLLGNVDEPLPVVGITGTNGKTSIANWLAQAFNALGGKAGVLGTLGNGFVGELSSSTHTTLDPLSLQQWLAKFRQEGATQVAMEVSSHGLTQARAHGVPFHTAVFTNLTRDHLDYHGNMQAYGAAKAKLFEWEGLKAAVINSDDPFGRELLGFTTAKTIFSYGFNSGDLRCTQLESSLKGLALTVETPFGATRIQSSLLGRFNASNLLACLGVLLAQGVSLTDATTALEQIRPAAGRMQCLGGDDKPLVVVDYAHTPDALEKVLMTLREAMPQGSRLYCVFGCGGDRDTGKRPLMGEIACRLADSVVITSDNPRSEAPKVIIQDIVAGVSGVPGTGNANYSIESDRAAAISDAIDMAHSSDVILIAGKGHENYQEIKGERYHFDDVEHANKALARKSKGNKNQ</sequence>
<feature type="binding site" evidence="7">
    <location>
        <begin position="112"/>
        <end position="118"/>
    </location>
    <ligand>
        <name>ATP</name>
        <dbReference type="ChEBI" id="CHEBI:30616"/>
    </ligand>
</feature>
<feature type="binding site" evidence="7">
    <location>
        <position position="187"/>
    </location>
    <ligand>
        <name>UDP-N-acetyl-alpha-D-muramoyl-L-alanyl-D-glutamate</name>
        <dbReference type="ChEBI" id="CHEBI:83900"/>
    </ligand>
</feature>
<dbReference type="UniPathway" id="UPA00219"/>
<evidence type="ECO:0000256" key="3">
    <source>
        <dbReference type="ARBA" id="ARBA00022960"/>
    </source>
</evidence>
<dbReference type="GO" id="GO:0000287">
    <property type="term" value="F:magnesium ion binding"/>
    <property type="evidence" value="ECO:0007669"/>
    <property type="project" value="UniProtKB-UniRule"/>
</dbReference>
<feature type="binding site" evidence="7">
    <location>
        <begin position="406"/>
        <end position="409"/>
    </location>
    <ligand>
        <name>meso-2,6-diaminopimelate</name>
        <dbReference type="ChEBI" id="CHEBI:57791"/>
    </ligand>
</feature>
<keyword evidence="3 7" id="KW-0133">Cell shape</keyword>
<dbReference type="Gene3D" id="3.40.1390.10">
    <property type="entry name" value="MurE/MurF, N-terminal domain"/>
    <property type="match status" value="1"/>
</dbReference>
<dbReference type="GO" id="GO:0009252">
    <property type="term" value="P:peptidoglycan biosynthetic process"/>
    <property type="evidence" value="ECO:0007669"/>
    <property type="project" value="UniProtKB-UniRule"/>
</dbReference>
<evidence type="ECO:0000256" key="7">
    <source>
        <dbReference type="HAMAP-Rule" id="MF_00208"/>
    </source>
</evidence>
<dbReference type="InterPro" id="IPR005761">
    <property type="entry name" value="UDP-N-AcMur-Glu-dNH2Pim_ligase"/>
</dbReference>
<keyword evidence="13" id="KW-1185">Reference proteome</keyword>
<keyword evidence="7" id="KW-0067">ATP-binding</keyword>
<feature type="domain" description="Mur ligase central" evidence="11">
    <location>
        <begin position="110"/>
        <end position="308"/>
    </location>
</feature>
<dbReference type="EMBL" id="CP058952">
    <property type="protein sequence ID" value="QLI81155.1"/>
    <property type="molecule type" value="Genomic_DNA"/>
</dbReference>
<keyword evidence="6 7" id="KW-0961">Cell wall biogenesis/degradation</keyword>
<dbReference type="GO" id="GO:0051301">
    <property type="term" value="P:cell division"/>
    <property type="evidence" value="ECO:0007669"/>
    <property type="project" value="UniProtKB-KW"/>
</dbReference>
<evidence type="ECO:0000259" key="11">
    <source>
        <dbReference type="Pfam" id="PF08245"/>
    </source>
</evidence>
<comment type="function">
    <text evidence="7">Catalyzes the addition of meso-diaminopimelic acid to the nucleotide precursor UDP-N-acetylmuramoyl-L-alanyl-D-glutamate (UMAG) in the biosynthesis of bacterial cell-wall peptidoglycan.</text>
</comment>
<evidence type="ECO:0000313" key="12">
    <source>
        <dbReference type="EMBL" id="QLI81155.1"/>
    </source>
</evidence>
<keyword evidence="4 7" id="KW-0573">Peptidoglycan synthesis</keyword>
<dbReference type="GO" id="GO:0008765">
    <property type="term" value="F:UDP-N-acetylmuramoylalanyl-D-glutamate-2,6-diaminopimelate ligase activity"/>
    <property type="evidence" value="ECO:0007669"/>
    <property type="project" value="UniProtKB-UniRule"/>
</dbReference>
<dbReference type="SUPFAM" id="SSF53244">
    <property type="entry name" value="MurD-like peptide ligases, peptide-binding domain"/>
    <property type="match status" value="1"/>
</dbReference>
<feature type="binding site" evidence="7">
    <location>
        <position position="382"/>
    </location>
    <ligand>
        <name>meso-2,6-diaminopimelate</name>
        <dbReference type="ChEBI" id="CHEBI:57791"/>
    </ligand>
</feature>
<dbReference type="NCBIfam" id="TIGR01085">
    <property type="entry name" value="murE"/>
    <property type="match status" value="1"/>
</dbReference>
<feature type="binding site" evidence="7">
    <location>
        <position position="189"/>
    </location>
    <ligand>
        <name>UDP-N-acetyl-alpha-D-muramoyl-L-alanyl-D-glutamate</name>
        <dbReference type="ChEBI" id="CHEBI:83900"/>
    </ligand>
</feature>
<dbReference type="Proteomes" id="UP000510822">
    <property type="component" value="Chromosome"/>
</dbReference>
<dbReference type="Pfam" id="PF02875">
    <property type="entry name" value="Mur_ligase_C"/>
    <property type="match status" value="1"/>
</dbReference>
<dbReference type="Pfam" id="PF08245">
    <property type="entry name" value="Mur_ligase_M"/>
    <property type="match status" value="1"/>
</dbReference>
<comment type="subcellular location">
    <subcellularLocation>
        <location evidence="7 8">Cytoplasm</location>
    </subcellularLocation>
</comment>
<keyword evidence="7" id="KW-0963">Cytoplasm</keyword>
<evidence type="ECO:0000259" key="9">
    <source>
        <dbReference type="Pfam" id="PF01225"/>
    </source>
</evidence>
<feature type="short sequence motif" description="Meso-diaminopimelate recognition motif" evidence="7">
    <location>
        <begin position="406"/>
        <end position="409"/>
    </location>
</feature>
<dbReference type="AlphaFoldDB" id="A0A7D5V923"/>
<evidence type="ECO:0000256" key="4">
    <source>
        <dbReference type="ARBA" id="ARBA00022984"/>
    </source>
</evidence>
<evidence type="ECO:0000256" key="8">
    <source>
        <dbReference type="RuleBase" id="RU004135"/>
    </source>
</evidence>
<evidence type="ECO:0000313" key="13">
    <source>
        <dbReference type="Proteomes" id="UP000510822"/>
    </source>
</evidence>
<evidence type="ECO:0000256" key="5">
    <source>
        <dbReference type="ARBA" id="ARBA00023306"/>
    </source>
</evidence>
<keyword evidence="7 12" id="KW-0436">Ligase</keyword>
<feature type="binding site" evidence="7">
    <location>
        <position position="181"/>
    </location>
    <ligand>
        <name>UDP-N-acetyl-alpha-D-muramoyl-L-alanyl-D-glutamate</name>
        <dbReference type="ChEBI" id="CHEBI:83900"/>
    </ligand>
</feature>
<dbReference type="GO" id="GO:0008360">
    <property type="term" value="P:regulation of cell shape"/>
    <property type="evidence" value="ECO:0007669"/>
    <property type="project" value="UniProtKB-KW"/>
</dbReference>
<dbReference type="InterPro" id="IPR013221">
    <property type="entry name" value="Mur_ligase_cen"/>
</dbReference>
<proteinExistence type="inferred from homology"/>
<dbReference type="InterPro" id="IPR036565">
    <property type="entry name" value="Mur-like_cat_sf"/>
</dbReference>
<dbReference type="InterPro" id="IPR000713">
    <property type="entry name" value="Mur_ligase_N"/>
</dbReference>
<dbReference type="PANTHER" id="PTHR23135">
    <property type="entry name" value="MUR LIGASE FAMILY MEMBER"/>
    <property type="match status" value="1"/>
</dbReference>
<feature type="binding site" evidence="7">
    <location>
        <position position="466"/>
    </location>
    <ligand>
        <name>meso-2,6-diaminopimelate</name>
        <dbReference type="ChEBI" id="CHEBI:57791"/>
    </ligand>
</feature>
<dbReference type="NCBIfam" id="NF001126">
    <property type="entry name" value="PRK00139.1-4"/>
    <property type="match status" value="1"/>
</dbReference>
<dbReference type="GO" id="GO:0071555">
    <property type="term" value="P:cell wall organization"/>
    <property type="evidence" value="ECO:0007669"/>
    <property type="project" value="UniProtKB-KW"/>
</dbReference>
<dbReference type="InterPro" id="IPR035911">
    <property type="entry name" value="MurE/MurF_N"/>
</dbReference>
<evidence type="ECO:0000256" key="6">
    <source>
        <dbReference type="ARBA" id="ARBA00023316"/>
    </source>
</evidence>
<keyword evidence="5 7" id="KW-0131">Cell cycle</keyword>
<comment type="PTM">
    <text evidence="7">Carboxylation is probably crucial for Mg(2+) binding and, consequently, for the gamma-phosphate positioning of ATP.</text>
</comment>
<evidence type="ECO:0000256" key="1">
    <source>
        <dbReference type="ARBA" id="ARBA00005898"/>
    </source>
</evidence>
<dbReference type="Gene3D" id="3.90.190.20">
    <property type="entry name" value="Mur ligase, C-terminal domain"/>
    <property type="match status" value="1"/>
</dbReference>
<dbReference type="PANTHER" id="PTHR23135:SF4">
    <property type="entry name" value="UDP-N-ACETYLMURAMOYL-L-ALANYL-D-GLUTAMATE--2,6-DIAMINOPIMELATE LIGASE MURE HOMOLOG, CHLOROPLASTIC"/>
    <property type="match status" value="1"/>
</dbReference>
<dbReference type="SUPFAM" id="SSF53623">
    <property type="entry name" value="MurD-like peptide ligases, catalytic domain"/>
    <property type="match status" value="1"/>
</dbReference>
<dbReference type="GO" id="GO:0005524">
    <property type="term" value="F:ATP binding"/>
    <property type="evidence" value="ECO:0007669"/>
    <property type="project" value="UniProtKB-UniRule"/>
</dbReference>
<feature type="binding site" evidence="7">
    <location>
        <position position="29"/>
    </location>
    <ligand>
        <name>UDP-N-acetyl-alpha-D-muramoyl-L-alanyl-D-glutamate</name>
        <dbReference type="ChEBI" id="CHEBI:83900"/>
    </ligand>
</feature>
<dbReference type="SUPFAM" id="SSF63418">
    <property type="entry name" value="MurE/MurF N-terminal domain"/>
    <property type="match status" value="1"/>
</dbReference>
<dbReference type="Pfam" id="PF01225">
    <property type="entry name" value="Mur_ligase"/>
    <property type="match status" value="1"/>
</dbReference>
<feature type="domain" description="Mur ligase N-terminal catalytic" evidence="9">
    <location>
        <begin position="27"/>
        <end position="94"/>
    </location>
</feature>
<evidence type="ECO:0000256" key="2">
    <source>
        <dbReference type="ARBA" id="ARBA00022618"/>
    </source>
</evidence>
<dbReference type="RefSeq" id="WP_180308285.1">
    <property type="nucleotide sequence ID" value="NZ_CP058952.1"/>
</dbReference>
<feature type="binding site" evidence="7">
    <location>
        <begin position="154"/>
        <end position="155"/>
    </location>
    <ligand>
        <name>UDP-N-acetyl-alpha-D-muramoyl-L-alanyl-D-glutamate</name>
        <dbReference type="ChEBI" id="CHEBI:83900"/>
    </ligand>
</feature>
<comment type="cofactor">
    <cofactor evidence="7">
        <name>Mg(2+)</name>
        <dbReference type="ChEBI" id="CHEBI:18420"/>
    </cofactor>
</comment>
<dbReference type="KEGG" id="cfon:HZU75_06200"/>
<dbReference type="GO" id="GO:0005737">
    <property type="term" value="C:cytoplasm"/>
    <property type="evidence" value="ECO:0007669"/>
    <property type="project" value="UniProtKB-SubCell"/>
</dbReference>
<dbReference type="Gene3D" id="3.40.1190.10">
    <property type="entry name" value="Mur-like, catalytic domain"/>
    <property type="match status" value="1"/>
</dbReference>
<keyword evidence="7" id="KW-0460">Magnesium</keyword>
<organism evidence="12 13">
    <name type="scientific">Chitinibacter fontanus</name>
    <dbReference type="NCBI Taxonomy" id="1737446"/>
    <lineage>
        <taxon>Bacteria</taxon>
        <taxon>Pseudomonadati</taxon>
        <taxon>Pseudomonadota</taxon>
        <taxon>Betaproteobacteria</taxon>
        <taxon>Neisseriales</taxon>
        <taxon>Chitinibacteraceae</taxon>
        <taxon>Chitinibacter</taxon>
    </lineage>
</organism>
<dbReference type="NCBIfam" id="NF001124">
    <property type="entry name" value="PRK00139.1-2"/>
    <property type="match status" value="1"/>
</dbReference>
<reference evidence="12 13" key="1">
    <citation type="journal article" date="2016" name="Int. J. Syst. Evol. Microbiol.">
        <title>Chitinibacter fontanus sp. nov., isolated from a spring.</title>
        <authorList>
            <person name="Sheu S.Y."/>
            <person name="Li Y.S."/>
            <person name="Young C.C."/>
            <person name="Chen W.M."/>
        </authorList>
    </citation>
    <scope>NUCLEOTIDE SEQUENCE [LARGE SCALE GENOMIC DNA]</scope>
    <source>
        <strain evidence="12 13">STM-7</strain>
    </source>
</reference>
<keyword evidence="7" id="KW-0547">Nucleotide-binding</keyword>
<evidence type="ECO:0000259" key="10">
    <source>
        <dbReference type="Pfam" id="PF02875"/>
    </source>
</evidence>
<dbReference type="HAMAP" id="MF_00208">
    <property type="entry name" value="MurE"/>
    <property type="match status" value="1"/>
</dbReference>